<dbReference type="Proteomes" id="UP000002010">
    <property type="component" value="Chromosome"/>
</dbReference>
<keyword evidence="2" id="KW-1185">Reference proteome</keyword>
<dbReference type="STRING" id="557598.LHK_01786"/>
<protein>
    <submittedName>
        <fullName evidence="1">Uncharacterized protein</fullName>
    </submittedName>
</protein>
<dbReference type="RefSeq" id="WP_012697256.1">
    <property type="nucleotide sequence ID" value="NC_012559.1"/>
</dbReference>
<dbReference type="eggNOG" id="ENOG503306A">
    <property type="taxonomic scope" value="Bacteria"/>
</dbReference>
<reference evidence="1 2" key="1">
    <citation type="journal article" date="2009" name="PLoS Genet.">
        <title>The complete genome and proteome of Laribacter hongkongensis reveal potential mechanisms for adaptations to different temperatures and habitats.</title>
        <authorList>
            <person name="Woo P.C."/>
            <person name="Lau S.K."/>
            <person name="Tse H."/>
            <person name="Teng J.L."/>
            <person name="Curreem S.O."/>
            <person name="Tsang A.K."/>
            <person name="Fan R.Y."/>
            <person name="Wong G.K."/>
            <person name="Huang Y."/>
            <person name="Loman N.J."/>
            <person name="Snyder L.A."/>
            <person name="Cai J.J."/>
            <person name="Huang J.D."/>
            <person name="Mak W."/>
            <person name="Pallen M.J."/>
            <person name="Lok S."/>
            <person name="Yuen K.Y."/>
        </authorList>
    </citation>
    <scope>NUCLEOTIDE SEQUENCE [LARGE SCALE GENOMIC DNA]</scope>
    <source>
        <strain evidence="1 2">HLHK9</strain>
    </source>
</reference>
<gene>
    <name evidence="1" type="ordered locus">LHK_01786</name>
</gene>
<proteinExistence type="predicted"/>
<accession>C1D8I0</accession>
<organism evidence="1 2">
    <name type="scientific">Laribacter hongkongensis (strain HLHK9)</name>
    <dbReference type="NCBI Taxonomy" id="557598"/>
    <lineage>
        <taxon>Bacteria</taxon>
        <taxon>Pseudomonadati</taxon>
        <taxon>Pseudomonadota</taxon>
        <taxon>Betaproteobacteria</taxon>
        <taxon>Neisseriales</taxon>
        <taxon>Aquaspirillaceae</taxon>
        <taxon>Laribacter</taxon>
    </lineage>
</organism>
<dbReference type="EMBL" id="CP001154">
    <property type="protein sequence ID" value="ACO74770.1"/>
    <property type="molecule type" value="Genomic_DNA"/>
</dbReference>
<evidence type="ECO:0000313" key="1">
    <source>
        <dbReference type="EMBL" id="ACO74770.1"/>
    </source>
</evidence>
<dbReference type="HOGENOM" id="CLU_133791_0_0_4"/>
<name>C1D8I0_LARHH</name>
<evidence type="ECO:0000313" key="2">
    <source>
        <dbReference type="Proteomes" id="UP000002010"/>
    </source>
</evidence>
<sequence length="166" mass="18376">MKLDRALQRQILADLAEIFPDYMGLELYQEKYFPLGDPMFAANVLYLEMHGLMVGGSITRAYSGEYVINLGKVQISHKGLDFVQDDGGLGAILGVTTVRLHADTIRDLIEMKVAESDASPEEKKRFIDHLRALPSEGLKHLTTRLVDLALDSAPSALPLLQKLLSP</sequence>
<dbReference type="AlphaFoldDB" id="C1D8I0"/>
<dbReference type="KEGG" id="lhk:LHK_01786"/>